<evidence type="ECO:0000256" key="4">
    <source>
        <dbReference type="ARBA" id="ARBA00023125"/>
    </source>
</evidence>
<organism evidence="7">
    <name type="scientific">Blastobotrys adeninivorans</name>
    <name type="common">Yeast</name>
    <name type="synonym">Arxula adeninivorans</name>
    <dbReference type="NCBI Taxonomy" id="409370"/>
    <lineage>
        <taxon>Eukaryota</taxon>
        <taxon>Fungi</taxon>
        <taxon>Dikarya</taxon>
        <taxon>Ascomycota</taxon>
        <taxon>Saccharomycotina</taxon>
        <taxon>Dipodascomycetes</taxon>
        <taxon>Dipodascales</taxon>
        <taxon>Trichomonascaceae</taxon>
        <taxon>Blastobotrys</taxon>
    </lineage>
</organism>
<evidence type="ECO:0000313" key="7">
    <source>
        <dbReference type="EMBL" id="CDP36163.1"/>
    </source>
</evidence>
<reference evidence="7" key="2">
    <citation type="submission" date="2014-06" db="EMBL/GenBank/DDBJ databases">
        <title>The complete genome of Blastobotrys (Arxula) adeninivorans LS3 - a yeast of biotechnological interest.</title>
        <authorList>
            <person name="Kunze G."/>
            <person name="Gaillardin C."/>
            <person name="Czernicka M."/>
            <person name="Durrens P."/>
            <person name="Martin T."/>
            <person name="Boer E."/>
            <person name="Gabaldon T."/>
            <person name="Cruz J."/>
            <person name="Talla E."/>
            <person name="Marck C."/>
            <person name="Goffeau A."/>
            <person name="Barbe V."/>
            <person name="Baret P."/>
            <person name="Baronian K."/>
            <person name="Beier S."/>
            <person name="Bleykasten C."/>
            <person name="Bode R."/>
            <person name="Casaregola S."/>
            <person name="Despons L."/>
            <person name="Fairhead C."/>
            <person name="Giersberg M."/>
            <person name="Gierski P."/>
            <person name="Hahnel U."/>
            <person name="Hartmann A."/>
            <person name="Jankowska D."/>
            <person name="Jubin C."/>
            <person name="Jung P."/>
            <person name="Lafontaine I."/>
            <person name="Leh-Louis V."/>
            <person name="Lemaire M."/>
            <person name="Marcet-Houben M."/>
            <person name="Mascher M."/>
            <person name="Morel G."/>
            <person name="Richard G.-F."/>
            <person name="Riechen J."/>
            <person name="Sacerdot C."/>
            <person name="Sarkar A."/>
            <person name="Savel G."/>
            <person name="Schacherer J."/>
            <person name="Sherman D."/>
            <person name="Straub M.-L."/>
            <person name="Stein N."/>
            <person name="Thierry A."/>
            <person name="Trautwein-Schult A."/>
            <person name="Westhof E."/>
            <person name="Worch S."/>
            <person name="Dujon B."/>
            <person name="Souciet J.-L."/>
            <person name="Wincker P."/>
            <person name="Scholz U."/>
            <person name="Neuveglise N."/>
        </authorList>
    </citation>
    <scope>NUCLEOTIDE SEQUENCE</scope>
    <source>
        <strain evidence="7">LS3</strain>
    </source>
</reference>
<protein>
    <submittedName>
        <fullName evidence="7">ARAD1B06710p</fullName>
    </submittedName>
</protein>
<dbReference type="CDD" id="cd22921">
    <property type="entry name" value="HFD_CENP-X"/>
    <property type="match status" value="1"/>
</dbReference>
<dbReference type="GO" id="GO:0031297">
    <property type="term" value="P:replication fork processing"/>
    <property type="evidence" value="ECO:0007669"/>
    <property type="project" value="TreeGrafter"/>
</dbReference>
<dbReference type="Gene3D" id="1.10.20.10">
    <property type="entry name" value="Histone, subunit A"/>
    <property type="match status" value="1"/>
</dbReference>
<keyword evidence="5" id="KW-0234">DNA repair</keyword>
<dbReference type="GO" id="GO:0006281">
    <property type="term" value="P:DNA repair"/>
    <property type="evidence" value="ECO:0007669"/>
    <property type="project" value="UniProtKB-KW"/>
</dbReference>
<evidence type="ECO:0000256" key="2">
    <source>
        <dbReference type="ARBA" id="ARBA00009359"/>
    </source>
</evidence>
<dbReference type="GO" id="GO:0071821">
    <property type="term" value="C:FANCM-MHF complex"/>
    <property type="evidence" value="ECO:0007669"/>
    <property type="project" value="TreeGrafter"/>
</dbReference>
<keyword evidence="6" id="KW-0539">Nucleus</keyword>
<keyword evidence="3" id="KW-0227">DNA damage</keyword>
<evidence type="ECO:0000256" key="6">
    <source>
        <dbReference type="ARBA" id="ARBA00023242"/>
    </source>
</evidence>
<name>A0A060T5F9_BLAAD</name>
<dbReference type="GO" id="GO:0051382">
    <property type="term" value="P:kinetochore assembly"/>
    <property type="evidence" value="ECO:0007669"/>
    <property type="project" value="InterPro"/>
</dbReference>
<dbReference type="GO" id="GO:0003677">
    <property type="term" value="F:DNA binding"/>
    <property type="evidence" value="ECO:0007669"/>
    <property type="project" value="UniProtKB-KW"/>
</dbReference>
<gene>
    <name evidence="7" type="ORF">GNLVRS02_ARAD1B06710g</name>
</gene>
<accession>A0A060T5F9</accession>
<dbReference type="AlphaFoldDB" id="A0A060T5F9"/>
<dbReference type="PANTHER" id="PTHR28680:SF1">
    <property type="entry name" value="CENTROMERE PROTEIN X"/>
    <property type="match status" value="1"/>
</dbReference>
<keyword evidence="4" id="KW-0238">DNA-binding</keyword>
<evidence type="ECO:0000256" key="5">
    <source>
        <dbReference type="ARBA" id="ARBA00023204"/>
    </source>
</evidence>
<dbReference type="GO" id="GO:0046982">
    <property type="term" value="F:protein heterodimerization activity"/>
    <property type="evidence" value="ECO:0007669"/>
    <property type="project" value="InterPro"/>
</dbReference>
<dbReference type="GO" id="GO:0000712">
    <property type="term" value="P:resolution of meiotic recombination intermediates"/>
    <property type="evidence" value="ECO:0007669"/>
    <property type="project" value="TreeGrafter"/>
</dbReference>
<proteinExistence type="inferred from homology"/>
<dbReference type="InterPro" id="IPR009072">
    <property type="entry name" value="Histone-fold"/>
</dbReference>
<sequence length="89" mass="10032">MSFDAKTVKGVLEQSFAHEDTRVSADAVQAAAEYLRIFTREAVWRSAVDRKEKDSKGEVVVDNQVRQRPQGPLDQENLDAVIPDLVQDF</sequence>
<dbReference type="InterPro" id="IPR018552">
    <property type="entry name" value="CENP-X"/>
</dbReference>
<comment type="subcellular location">
    <subcellularLocation>
        <location evidence="1">Nucleus</location>
    </subcellularLocation>
</comment>
<dbReference type="PANTHER" id="PTHR28680">
    <property type="entry name" value="CENTROMERE PROTEIN X"/>
    <property type="match status" value="1"/>
</dbReference>
<evidence type="ECO:0000256" key="3">
    <source>
        <dbReference type="ARBA" id="ARBA00022763"/>
    </source>
</evidence>
<comment type="similarity">
    <text evidence="2">Belongs to the CENP-X/MHF2 family.</text>
</comment>
<reference evidence="7" key="1">
    <citation type="submission" date="2014-02" db="EMBL/GenBank/DDBJ databases">
        <authorList>
            <person name="Genoscope - CEA"/>
        </authorList>
    </citation>
    <scope>NUCLEOTIDE SEQUENCE</scope>
    <source>
        <strain evidence="7">LS3</strain>
    </source>
</reference>
<dbReference type="EMBL" id="HG937692">
    <property type="protein sequence ID" value="CDP36163.1"/>
    <property type="molecule type" value="Genomic_DNA"/>
</dbReference>
<dbReference type="Pfam" id="PF09415">
    <property type="entry name" value="CENP-X"/>
    <property type="match status" value="1"/>
</dbReference>
<evidence type="ECO:0000256" key="1">
    <source>
        <dbReference type="ARBA" id="ARBA00004123"/>
    </source>
</evidence>